<dbReference type="InterPro" id="IPR013249">
    <property type="entry name" value="RNA_pol_sigma70_r4_t2"/>
</dbReference>
<name>A0A1X7AQ86_9GAMM</name>
<dbReference type="OrthoDB" id="9782108at2"/>
<dbReference type="Pfam" id="PF04542">
    <property type="entry name" value="Sigma70_r2"/>
    <property type="match status" value="1"/>
</dbReference>
<evidence type="ECO:0000313" key="9">
    <source>
        <dbReference type="Proteomes" id="UP000196573"/>
    </source>
</evidence>
<evidence type="ECO:0000256" key="4">
    <source>
        <dbReference type="ARBA" id="ARBA00023125"/>
    </source>
</evidence>
<dbReference type="GO" id="GO:0006352">
    <property type="term" value="P:DNA-templated transcription initiation"/>
    <property type="evidence" value="ECO:0007669"/>
    <property type="project" value="InterPro"/>
</dbReference>
<dbReference type="InterPro" id="IPR039425">
    <property type="entry name" value="RNA_pol_sigma-70-like"/>
</dbReference>
<sequence>MTSNLEHYIRLAKNGDQEALSLVVSRIKDNIYGLALRMLNHTEDAEDQTHEILIKVITHLSDYREESAFTTWVYQIACNHLLTKLKQKAARPELTFNTFGEIISTVTIDAPPLECSSPERGIMLEEVRLSCMQAALTCLEKDIRVAVILGETYGVTSKEGAVILGITPEAFRARLSRGRKSLQKFMGGHCGLVNKNNTCKCHQHAAVAISRGESCPKKDTILLKDVAGEGREKLLAHLDELTEIERTIAMLRQYPEYKSPESFSNIISDLIHSGKYNIFN</sequence>
<dbReference type="InterPro" id="IPR007627">
    <property type="entry name" value="RNA_pol_sigma70_r2"/>
</dbReference>
<dbReference type="InterPro" id="IPR013325">
    <property type="entry name" value="RNA_pol_sigma_r2"/>
</dbReference>
<evidence type="ECO:0000256" key="1">
    <source>
        <dbReference type="ARBA" id="ARBA00010641"/>
    </source>
</evidence>
<dbReference type="SUPFAM" id="SSF88946">
    <property type="entry name" value="Sigma2 domain of RNA polymerase sigma factors"/>
    <property type="match status" value="1"/>
</dbReference>
<dbReference type="Gene3D" id="1.10.10.10">
    <property type="entry name" value="Winged helix-like DNA-binding domain superfamily/Winged helix DNA-binding domain"/>
    <property type="match status" value="1"/>
</dbReference>
<evidence type="ECO:0000313" key="8">
    <source>
        <dbReference type="EMBL" id="SMA49573.1"/>
    </source>
</evidence>
<evidence type="ECO:0000259" key="7">
    <source>
        <dbReference type="Pfam" id="PF08281"/>
    </source>
</evidence>
<dbReference type="AlphaFoldDB" id="A0A1X7AQ86"/>
<dbReference type="InterPro" id="IPR036388">
    <property type="entry name" value="WH-like_DNA-bd_sf"/>
</dbReference>
<keyword evidence="3" id="KW-0731">Sigma factor</keyword>
<gene>
    <name evidence="8" type="primary">sigE_2</name>
    <name evidence="8" type="ORF">EHSB41UT_03359</name>
</gene>
<dbReference type="Pfam" id="PF08281">
    <property type="entry name" value="Sigma70_r4_2"/>
    <property type="match status" value="1"/>
</dbReference>
<evidence type="ECO:0000256" key="5">
    <source>
        <dbReference type="ARBA" id="ARBA00023163"/>
    </source>
</evidence>
<accession>A0A1X7AQ86</accession>
<dbReference type="GO" id="GO:0003677">
    <property type="term" value="F:DNA binding"/>
    <property type="evidence" value="ECO:0007669"/>
    <property type="project" value="UniProtKB-KW"/>
</dbReference>
<organism evidence="8 9">
    <name type="scientific">Parendozoicomonas haliclonae</name>
    <dbReference type="NCBI Taxonomy" id="1960125"/>
    <lineage>
        <taxon>Bacteria</taxon>
        <taxon>Pseudomonadati</taxon>
        <taxon>Pseudomonadota</taxon>
        <taxon>Gammaproteobacteria</taxon>
        <taxon>Oceanospirillales</taxon>
        <taxon>Endozoicomonadaceae</taxon>
        <taxon>Parendozoicomonas</taxon>
    </lineage>
</organism>
<feature type="domain" description="RNA polymerase sigma-70 region 2" evidence="6">
    <location>
        <begin position="24"/>
        <end position="89"/>
    </location>
</feature>
<dbReference type="PANTHER" id="PTHR43133">
    <property type="entry name" value="RNA POLYMERASE ECF-TYPE SIGMA FACTO"/>
    <property type="match status" value="1"/>
</dbReference>
<protein>
    <submittedName>
        <fullName evidence="8">ECF RNA polymerase sigma factor SigE</fullName>
    </submittedName>
</protein>
<feature type="domain" description="RNA polymerase sigma factor 70 region 4 type 2" evidence="7">
    <location>
        <begin position="131"/>
        <end position="182"/>
    </location>
</feature>
<dbReference type="RefSeq" id="WP_087111985.1">
    <property type="nucleotide sequence ID" value="NZ_CBCSCN010000010.1"/>
</dbReference>
<evidence type="ECO:0000256" key="2">
    <source>
        <dbReference type="ARBA" id="ARBA00023015"/>
    </source>
</evidence>
<evidence type="ECO:0000259" key="6">
    <source>
        <dbReference type="Pfam" id="PF04542"/>
    </source>
</evidence>
<reference evidence="8 9" key="1">
    <citation type="submission" date="2017-03" db="EMBL/GenBank/DDBJ databases">
        <authorList>
            <person name="Afonso C.L."/>
            <person name="Miller P.J."/>
            <person name="Scott M.A."/>
            <person name="Spackman E."/>
            <person name="Goraichik I."/>
            <person name="Dimitrov K.M."/>
            <person name="Suarez D.L."/>
            <person name="Swayne D.E."/>
        </authorList>
    </citation>
    <scope>NUCLEOTIDE SEQUENCE [LARGE SCALE GENOMIC DNA]</scope>
    <source>
        <strain evidence="8">SB41UT1</strain>
    </source>
</reference>
<keyword evidence="9" id="KW-1185">Reference proteome</keyword>
<dbReference type="InterPro" id="IPR014284">
    <property type="entry name" value="RNA_pol_sigma-70_dom"/>
</dbReference>
<dbReference type="GO" id="GO:0016987">
    <property type="term" value="F:sigma factor activity"/>
    <property type="evidence" value="ECO:0007669"/>
    <property type="project" value="UniProtKB-KW"/>
</dbReference>
<comment type="similarity">
    <text evidence="1">Belongs to the sigma-70 factor family. ECF subfamily.</text>
</comment>
<evidence type="ECO:0000256" key="3">
    <source>
        <dbReference type="ARBA" id="ARBA00023082"/>
    </source>
</evidence>
<dbReference type="PANTHER" id="PTHR43133:SF8">
    <property type="entry name" value="RNA POLYMERASE SIGMA FACTOR HI_1459-RELATED"/>
    <property type="match status" value="1"/>
</dbReference>
<dbReference type="Proteomes" id="UP000196573">
    <property type="component" value="Unassembled WGS sequence"/>
</dbReference>
<dbReference type="InterPro" id="IPR013324">
    <property type="entry name" value="RNA_pol_sigma_r3/r4-like"/>
</dbReference>
<proteinExistence type="inferred from homology"/>
<dbReference type="SUPFAM" id="SSF88659">
    <property type="entry name" value="Sigma3 and sigma4 domains of RNA polymerase sigma factors"/>
    <property type="match status" value="1"/>
</dbReference>
<dbReference type="Gene3D" id="1.10.1740.10">
    <property type="match status" value="1"/>
</dbReference>
<keyword evidence="5" id="KW-0804">Transcription</keyword>
<keyword evidence="2" id="KW-0805">Transcription regulation</keyword>
<keyword evidence="4" id="KW-0238">DNA-binding</keyword>
<dbReference type="NCBIfam" id="TIGR02937">
    <property type="entry name" value="sigma70-ECF"/>
    <property type="match status" value="1"/>
</dbReference>
<dbReference type="EMBL" id="FWPT01000008">
    <property type="protein sequence ID" value="SMA49573.1"/>
    <property type="molecule type" value="Genomic_DNA"/>
</dbReference>